<feature type="region of interest" description="Disordered" evidence="1">
    <location>
        <begin position="82"/>
        <end position="105"/>
    </location>
</feature>
<comment type="caution">
    <text evidence="4">The sequence shown here is derived from an EMBL/GenBank/DDBJ whole genome shotgun (WGS) entry which is preliminary data.</text>
</comment>
<dbReference type="AlphaFoldDB" id="A0A178FQQ2"/>
<evidence type="ECO:0000313" key="5">
    <source>
        <dbReference type="Proteomes" id="UP000243519"/>
    </source>
</evidence>
<evidence type="ECO:0000313" key="4">
    <source>
        <dbReference type="EMBL" id="OAL74842.1"/>
    </source>
</evidence>
<protein>
    <submittedName>
        <fullName evidence="4">Uncharacterized protein</fullName>
    </submittedName>
</protein>
<dbReference type="Proteomes" id="UP000243519">
    <property type="component" value="Unassembled WGS sequence"/>
</dbReference>
<gene>
    <name evidence="4" type="ORF">A7D00_0437</name>
</gene>
<organism evidence="4 5">
    <name type="scientific">Trichophyton violaceum</name>
    <dbReference type="NCBI Taxonomy" id="34388"/>
    <lineage>
        <taxon>Eukaryota</taxon>
        <taxon>Fungi</taxon>
        <taxon>Dikarya</taxon>
        <taxon>Ascomycota</taxon>
        <taxon>Pezizomycotina</taxon>
        <taxon>Eurotiomycetes</taxon>
        <taxon>Eurotiomycetidae</taxon>
        <taxon>Onygenales</taxon>
        <taxon>Arthrodermataceae</taxon>
        <taxon>Trichophyton</taxon>
    </lineage>
</organism>
<evidence type="ECO:0000256" key="2">
    <source>
        <dbReference type="SAM" id="Phobius"/>
    </source>
</evidence>
<feature type="chain" id="PRO_5008086386" evidence="3">
    <location>
        <begin position="18"/>
        <end position="248"/>
    </location>
</feature>
<dbReference type="EMBL" id="LHPN01000001">
    <property type="protein sequence ID" value="OAL74842.1"/>
    <property type="molecule type" value="Genomic_DNA"/>
</dbReference>
<reference evidence="4 5" key="1">
    <citation type="submission" date="2016-05" db="EMBL/GenBank/DDBJ databases">
        <title>Genome sequencing of Trichophyton violaceum CMCC(F)T3l isolated from hair.</title>
        <authorList>
            <person name="Zhan P."/>
            <person name="Tao Y."/>
            <person name="Liu W."/>
        </authorList>
    </citation>
    <scope>NUCLEOTIDE SEQUENCE [LARGE SCALE GENOMIC DNA]</scope>
    <source>
        <strain evidence="5">CMCC(F)T3l</strain>
    </source>
</reference>
<accession>A0A178FQQ2</accession>
<evidence type="ECO:0000256" key="3">
    <source>
        <dbReference type="SAM" id="SignalP"/>
    </source>
</evidence>
<evidence type="ECO:0000256" key="1">
    <source>
        <dbReference type="SAM" id="MobiDB-lite"/>
    </source>
</evidence>
<dbReference type="OrthoDB" id="4173973at2759"/>
<feature type="signal peptide" evidence="3">
    <location>
        <begin position="1"/>
        <end position="17"/>
    </location>
</feature>
<feature type="transmembrane region" description="Helical" evidence="2">
    <location>
        <begin position="175"/>
        <end position="202"/>
    </location>
</feature>
<sequence length="248" mass="27065">MKAHVALWASVLPLASSAPVLVSGGDSLKGDPQVTTGPQPCTTIFSFITSNRARHTFRGCDNMLLEGYAYLADRWFSLPSFPPSTKERENPQRKCKSPILPDHLPTPALREELDALPGSTSTSASASTALPAPIAVSLPPSKSQIFAYADRMRLEDIIASRDFSVFLDWLSARPIMAWTLIVAVLIIVFFVSAVIVEIAVALRNIISPPDTKKQQPEAGEIYLFGPEKRLAAAMVVDDREENPLAYTE</sequence>
<keyword evidence="2" id="KW-1133">Transmembrane helix</keyword>
<keyword evidence="3" id="KW-0732">Signal</keyword>
<proteinExistence type="predicted"/>
<name>A0A178FQQ2_TRIVO</name>
<keyword evidence="5" id="KW-1185">Reference proteome</keyword>
<keyword evidence="2" id="KW-0472">Membrane</keyword>
<keyword evidence="2" id="KW-0812">Transmembrane</keyword>